<evidence type="ECO:0000313" key="2">
    <source>
        <dbReference type="Proteomes" id="UP001165960"/>
    </source>
</evidence>
<keyword evidence="2" id="KW-1185">Reference proteome</keyword>
<evidence type="ECO:0000313" key="1">
    <source>
        <dbReference type="EMBL" id="KAJ9050673.1"/>
    </source>
</evidence>
<protein>
    <submittedName>
        <fullName evidence="1">Diacylglycerol O-acyltransferase 1</fullName>
        <ecNumber evidence="1">2.3.1.22</ecNumber>
    </submittedName>
</protein>
<sequence>MAAVVENKTNPMDHHASKRNSIQTKKDPAKETQTSPNFDESLKLTTDSNVSKGPSSGQHPKNEVCQKEEHVDSLKKSGFAPLDVPMARRKQTFAVFIAASAIFVLQALFYVAWLNPLLWPVLIGYLIFMAFDQTPETGGRKLDWVRRLPLWKWYADYFPARLIAEATLDPQRNYIFGYHPHGIISTGVFANFCTEATGISDIFPGLNIRALTLVHQFLVPFYREFVLSIGLASVSSKSITHILNSGPGNSCLIVVGGVEEVLEARPTVAKLVLARRCGFVRMAIKNGADLVPVFGFGENQLYEQPDNSVGSWTRTIQTFSKRTFGIAFPIFHGRGIFNYSFGTLPYRHPLTVITGAPIRVEKNPNPSEEMVQAVHKQYIDALTDLYNRNKNTYWVGSEPPELTFV</sequence>
<organism evidence="1 2">
    <name type="scientific">Entomophthora muscae</name>
    <dbReference type="NCBI Taxonomy" id="34485"/>
    <lineage>
        <taxon>Eukaryota</taxon>
        <taxon>Fungi</taxon>
        <taxon>Fungi incertae sedis</taxon>
        <taxon>Zoopagomycota</taxon>
        <taxon>Entomophthoromycotina</taxon>
        <taxon>Entomophthoromycetes</taxon>
        <taxon>Entomophthorales</taxon>
        <taxon>Entomophthoraceae</taxon>
        <taxon>Entomophthora</taxon>
    </lineage>
</organism>
<comment type="caution">
    <text evidence="1">The sequence shown here is derived from an EMBL/GenBank/DDBJ whole genome shotgun (WGS) entry which is preliminary data.</text>
</comment>
<proteinExistence type="predicted"/>
<reference evidence="1" key="1">
    <citation type="submission" date="2022-04" db="EMBL/GenBank/DDBJ databases">
        <title>Genome of the entomopathogenic fungus Entomophthora muscae.</title>
        <authorList>
            <person name="Elya C."/>
            <person name="Lovett B.R."/>
            <person name="Lee E."/>
            <person name="Macias A.M."/>
            <person name="Hajek A.E."/>
            <person name="De Bivort B.L."/>
            <person name="Kasson M.T."/>
            <person name="De Fine Licht H.H."/>
            <person name="Stajich J.E."/>
        </authorList>
    </citation>
    <scope>NUCLEOTIDE SEQUENCE</scope>
    <source>
        <strain evidence="1">Berkeley</strain>
    </source>
</reference>
<keyword evidence="1" id="KW-0808">Transferase</keyword>
<dbReference type="EMBL" id="QTSX02007144">
    <property type="protein sequence ID" value="KAJ9050673.1"/>
    <property type="molecule type" value="Genomic_DNA"/>
</dbReference>
<dbReference type="Proteomes" id="UP001165960">
    <property type="component" value="Unassembled WGS sequence"/>
</dbReference>
<name>A0ACC2RKQ4_9FUNG</name>
<keyword evidence="1" id="KW-0012">Acyltransferase</keyword>
<accession>A0ACC2RKQ4</accession>
<gene>
    <name evidence="1" type="primary">DGA1_13</name>
    <name evidence="1" type="ORF">DSO57_1012432</name>
</gene>
<dbReference type="EC" id="2.3.1.22" evidence="1"/>